<name>A0A8J7WP18_9ACTN</name>
<reference evidence="2" key="1">
    <citation type="submission" date="2021-04" db="EMBL/GenBank/DDBJ databases">
        <title>Genome based classification of Actinospica acidithermotolerans sp. nov., an actinobacterium isolated from an Indonesian hot spring.</title>
        <authorList>
            <person name="Kusuma A.B."/>
            <person name="Putra K.E."/>
            <person name="Nafisah S."/>
            <person name="Loh J."/>
            <person name="Nouioui I."/>
            <person name="Goodfellow M."/>
        </authorList>
    </citation>
    <scope>NUCLEOTIDE SEQUENCE</scope>
    <source>
        <strain evidence="2">DSM 45618</strain>
    </source>
</reference>
<keyword evidence="3" id="KW-1185">Reference proteome</keyword>
<evidence type="ECO:0000313" key="2">
    <source>
        <dbReference type="EMBL" id="MBS2965938.1"/>
    </source>
</evidence>
<dbReference type="EMBL" id="JAGSXH010000109">
    <property type="protein sequence ID" value="MBS2965938.1"/>
    <property type="molecule type" value="Genomic_DNA"/>
</dbReference>
<gene>
    <name evidence="2" type="ORF">KGA66_23030</name>
</gene>
<keyword evidence="1" id="KW-1133">Transmembrane helix</keyword>
<protein>
    <submittedName>
        <fullName evidence="2">Uncharacterized protein</fullName>
    </submittedName>
</protein>
<keyword evidence="1" id="KW-0472">Membrane</keyword>
<evidence type="ECO:0000256" key="1">
    <source>
        <dbReference type="SAM" id="Phobius"/>
    </source>
</evidence>
<keyword evidence="1" id="KW-0812">Transmembrane</keyword>
<proteinExistence type="predicted"/>
<dbReference type="AlphaFoldDB" id="A0A8J7WP18"/>
<evidence type="ECO:0000313" key="3">
    <source>
        <dbReference type="Proteomes" id="UP000677913"/>
    </source>
</evidence>
<comment type="caution">
    <text evidence="2">The sequence shown here is derived from an EMBL/GenBank/DDBJ whole genome shotgun (WGS) entry which is preliminary data.</text>
</comment>
<dbReference type="Proteomes" id="UP000677913">
    <property type="component" value="Unassembled WGS sequence"/>
</dbReference>
<feature type="transmembrane region" description="Helical" evidence="1">
    <location>
        <begin position="111"/>
        <end position="136"/>
    </location>
</feature>
<accession>A0A8J7WP18</accession>
<sequence length="137" mass="13903">MNSRPKSRNCYRTTASATGLPDIADQLKEQVSTMIATAIHEVAAQWAVHAGGVVPDPAPAPPDGSNALVTLLSWVKWGALVCCAGAAVTAGGMIALGNTSRRAEMAERGKVTLICSVIGAVVIAVAGTLITSSYGLG</sequence>
<feature type="transmembrane region" description="Helical" evidence="1">
    <location>
        <begin position="77"/>
        <end position="99"/>
    </location>
</feature>
<organism evidence="2 3">
    <name type="scientific">Actinocrinis puniceicyclus</name>
    <dbReference type="NCBI Taxonomy" id="977794"/>
    <lineage>
        <taxon>Bacteria</taxon>
        <taxon>Bacillati</taxon>
        <taxon>Actinomycetota</taxon>
        <taxon>Actinomycetes</taxon>
        <taxon>Catenulisporales</taxon>
        <taxon>Actinospicaceae</taxon>
        <taxon>Actinocrinis</taxon>
    </lineage>
</organism>